<accession>A0A8S1N000</accession>
<evidence type="ECO:0000313" key="7">
    <source>
        <dbReference type="Proteomes" id="UP000688137"/>
    </source>
</evidence>
<dbReference type="AlphaFoldDB" id="A0A8S1N000"/>
<dbReference type="GO" id="GO:0008270">
    <property type="term" value="F:zinc ion binding"/>
    <property type="evidence" value="ECO:0007669"/>
    <property type="project" value="UniProtKB-KW"/>
</dbReference>
<dbReference type="SMART" id="SM00184">
    <property type="entry name" value="RING"/>
    <property type="match status" value="1"/>
</dbReference>
<evidence type="ECO:0000256" key="4">
    <source>
        <dbReference type="PROSITE-ProRule" id="PRU00175"/>
    </source>
</evidence>
<keyword evidence="3" id="KW-0862">Zinc</keyword>
<evidence type="ECO:0000256" key="1">
    <source>
        <dbReference type="ARBA" id="ARBA00022723"/>
    </source>
</evidence>
<dbReference type="EMBL" id="CAJJDM010000078">
    <property type="protein sequence ID" value="CAD8085920.1"/>
    <property type="molecule type" value="Genomic_DNA"/>
</dbReference>
<evidence type="ECO:0000259" key="5">
    <source>
        <dbReference type="PROSITE" id="PS50089"/>
    </source>
</evidence>
<evidence type="ECO:0000256" key="2">
    <source>
        <dbReference type="ARBA" id="ARBA00022771"/>
    </source>
</evidence>
<sequence length="141" mass="16998">MKEPQQRQTRFQSKADQCGICYNAIEQQGYLDSCNHSFCLTCIKKWSNIENTCPLCKQKFKQIEQKWKRVFYQFNQVYYKSHKISKQKCKENKQFNLIITRIFVKDKSQSQKEEQFNVLLELLIEFILADSIYNIYLLVND</sequence>
<name>A0A8S1N000_PARPR</name>
<dbReference type="Pfam" id="PF13639">
    <property type="entry name" value="zf-RING_2"/>
    <property type="match status" value="1"/>
</dbReference>
<evidence type="ECO:0000256" key="3">
    <source>
        <dbReference type="ARBA" id="ARBA00022833"/>
    </source>
</evidence>
<dbReference type="PROSITE" id="PS50089">
    <property type="entry name" value="ZF_RING_2"/>
    <property type="match status" value="1"/>
</dbReference>
<organism evidence="6 7">
    <name type="scientific">Paramecium primaurelia</name>
    <dbReference type="NCBI Taxonomy" id="5886"/>
    <lineage>
        <taxon>Eukaryota</taxon>
        <taxon>Sar</taxon>
        <taxon>Alveolata</taxon>
        <taxon>Ciliophora</taxon>
        <taxon>Intramacronucleata</taxon>
        <taxon>Oligohymenophorea</taxon>
        <taxon>Peniculida</taxon>
        <taxon>Parameciidae</taxon>
        <taxon>Paramecium</taxon>
    </lineage>
</organism>
<keyword evidence="1" id="KW-0479">Metal-binding</keyword>
<dbReference type="OMA" id="CYNAIEQ"/>
<reference evidence="6" key="1">
    <citation type="submission" date="2021-01" db="EMBL/GenBank/DDBJ databases">
        <authorList>
            <consortium name="Genoscope - CEA"/>
            <person name="William W."/>
        </authorList>
    </citation>
    <scope>NUCLEOTIDE SEQUENCE</scope>
</reference>
<dbReference type="Proteomes" id="UP000688137">
    <property type="component" value="Unassembled WGS sequence"/>
</dbReference>
<protein>
    <recommendedName>
        <fullName evidence="5">RING-type domain-containing protein</fullName>
    </recommendedName>
</protein>
<feature type="domain" description="RING-type" evidence="5">
    <location>
        <begin position="18"/>
        <end position="57"/>
    </location>
</feature>
<keyword evidence="2 4" id="KW-0863">Zinc-finger</keyword>
<evidence type="ECO:0000313" key="6">
    <source>
        <dbReference type="EMBL" id="CAD8085920.1"/>
    </source>
</evidence>
<dbReference type="InterPro" id="IPR017907">
    <property type="entry name" value="Znf_RING_CS"/>
</dbReference>
<dbReference type="PANTHER" id="PTHR47177">
    <property type="entry name" value="F18C1.6 PROTEIN"/>
    <property type="match status" value="1"/>
</dbReference>
<keyword evidence="7" id="KW-1185">Reference proteome</keyword>
<proteinExistence type="predicted"/>
<dbReference type="InterPro" id="IPR001841">
    <property type="entry name" value="Znf_RING"/>
</dbReference>
<dbReference type="PROSITE" id="PS00518">
    <property type="entry name" value="ZF_RING_1"/>
    <property type="match status" value="1"/>
</dbReference>
<comment type="caution">
    <text evidence="6">The sequence shown here is derived from an EMBL/GenBank/DDBJ whole genome shotgun (WGS) entry which is preliminary data.</text>
</comment>
<gene>
    <name evidence="6" type="ORF">PPRIM_AZ9-3.1.T0750137</name>
</gene>